<comment type="caution">
    <text evidence="2">The sequence shown here is derived from an EMBL/GenBank/DDBJ whole genome shotgun (WGS) entry which is preliminary data.</text>
</comment>
<proteinExistence type="predicted"/>
<feature type="transmembrane region" description="Helical" evidence="1">
    <location>
        <begin position="52"/>
        <end position="71"/>
    </location>
</feature>
<evidence type="ECO:0000313" key="3">
    <source>
        <dbReference type="Proteomes" id="UP000536720"/>
    </source>
</evidence>
<reference evidence="2 3" key="1">
    <citation type="journal article" date="2020" name="Front. Plant Sci.">
        <title>Isolation of Rhizosphere Bacteria That Improve Quality and Water Stress Tolerance in Greenhouse Ornamentals.</title>
        <authorList>
            <person name="Nordstedt N.P."/>
            <person name="Jones M.L."/>
        </authorList>
    </citation>
    <scope>NUCLEOTIDE SEQUENCE [LARGE SCALE GENOMIC DNA]</scope>
    <source>
        <strain evidence="2 3">C7D2</strain>
    </source>
</reference>
<keyword evidence="1" id="KW-0472">Membrane</keyword>
<evidence type="ECO:0000313" key="2">
    <source>
        <dbReference type="EMBL" id="NUT85504.1"/>
    </source>
</evidence>
<name>A0A7Y5Z357_9PSED</name>
<protein>
    <submittedName>
        <fullName evidence="2">Uncharacterized protein</fullName>
    </submittedName>
</protein>
<evidence type="ECO:0000256" key="1">
    <source>
        <dbReference type="SAM" id="Phobius"/>
    </source>
</evidence>
<dbReference type="AlphaFoldDB" id="A0A7Y5Z357"/>
<dbReference type="Proteomes" id="UP000536720">
    <property type="component" value="Unassembled WGS sequence"/>
</dbReference>
<feature type="transmembrane region" description="Helical" evidence="1">
    <location>
        <begin position="92"/>
        <end position="111"/>
    </location>
</feature>
<keyword evidence="1" id="KW-0812">Transmembrane</keyword>
<gene>
    <name evidence="2" type="ORF">HNO91_03680</name>
</gene>
<dbReference type="RefSeq" id="WP_175361675.1">
    <property type="nucleotide sequence ID" value="NZ_JABFMR010000002.1"/>
</dbReference>
<sequence>MTSPSNHSKPSSSRLQIIIRSSTWASYEVILTLMPVLIWIFIIAFSTPTPQISLEFPAFSFFCVSIWAACLRETPRAFNGGSPVQDKFERECSMTISILGFVTSLICLVFSAQKSTGLIQNLWGPFTLTVGIAGGLGIIYLFTLISIKIQRTEYGHYQTPDKKQNNKTTK</sequence>
<keyword evidence="1" id="KW-1133">Transmembrane helix</keyword>
<feature type="transmembrane region" description="Helical" evidence="1">
    <location>
        <begin position="123"/>
        <end position="147"/>
    </location>
</feature>
<dbReference type="EMBL" id="JABFMR010000002">
    <property type="protein sequence ID" value="NUT85504.1"/>
    <property type="molecule type" value="Genomic_DNA"/>
</dbReference>
<accession>A0A7Y5Z357</accession>
<organism evidence="2 3">
    <name type="scientific">Pseudomonas corrugata</name>
    <dbReference type="NCBI Taxonomy" id="47879"/>
    <lineage>
        <taxon>Bacteria</taxon>
        <taxon>Pseudomonadati</taxon>
        <taxon>Pseudomonadota</taxon>
        <taxon>Gammaproteobacteria</taxon>
        <taxon>Pseudomonadales</taxon>
        <taxon>Pseudomonadaceae</taxon>
        <taxon>Pseudomonas</taxon>
    </lineage>
</organism>
<feature type="transmembrane region" description="Helical" evidence="1">
    <location>
        <begin position="24"/>
        <end position="46"/>
    </location>
</feature>